<reference evidence="3 4" key="1">
    <citation type="submission" date="2019-08" db="EMBL/GenBank/DDBJ databases">
        <title>The genome of the soybean aphid Biotype 1, its phylome, world population structure and adaptation to the North American continent.</title>
        <authorList>
            <person name="Giordano R."/>
            <person name="Donthu R.K."/>
            <person name="Hernandez A.G."/>
            <person name="Wright C.L."/>
            <person name="Zimin A.V."/>
        </authorList>
    </citation>
    <scope>NUCLEOTIDE SEQUENCE [LARGE SCALE GENOMIC DNA]</scope>
    <source>
        <tissue evidence="3">Whole aphids</tissue>
    </source>
</reference>
<comment type="caution">
    <text evidence="3">The sequence shown here is derived from an EMBL/GenBank/DDBJ whole genome shotgun (WGS) entry which is preliminary data.</text>
</comment>
<feature type="transmembrane region" description="Helical" evidence="2">
    <location>
        <begin position="99"/>
        <end position="121"/>
    </location>
</feature>
<accession>A0A6G0U0F7</accession>
<evidence type="ECO:0000313" key="4">
    <source>
        <dbReference type="Proteomes" id="UP000475862"/>
    </source>
</evidence>
<dbReference type="AlphaFoldDB" id="A0A6G0U0F7"/>
<proteinExistence type="predicted"/>
<gene>
    <name evidence="3" type="ORF">AGLY_003738</name>
</gene>
<organism evidence="3 4">
    <name type="scientific">Aphis glycines</name>
    <name type="common">Soybean aphid</name>
    <dbReference type="NCBI Taxonomy" id="307491"/>
    <lineage>
        <taxon>Eukaryota</taxon>
        <taxon>Metazoa</taxon>
        <taxon>Ecdysozoa</taxon>
        <taxon>Arthropoda</taxon>
        <taxon>Hexapoda</taxon>
        <taxon>Insecta</taxon>
        <taxon>Pterygota</taxon>
        <taxon>Neoptera</taxon>
        <taxon>Paraneoptera</taxon>
        <taxon>Hemiptera</taxon>
        <taxon>Sternorrhyncha</taxon>
        <taxon>Aphidomorpha</taxon>
        <taxon>Aphidoidea</taxon>
        <taxon>Aphididae</taxon>
        <taxon>Aphidini</taxon>
        <taxon>Aphis</taxon>
        <taxon>Aphis</taxon>
    </lineage>
</organism>
<keyword evidence="4" id="KW-1185">Reference proteome</keyword>
<keyword evidence="2" id="KW-0472">Membrane</keyword>
<evidence type="ECO:0000313" key="3">
    <source>
        <dbReference type="EMBL" id="KAE9541747.1"/>
    </source>
</evidence>
<feature type="transmembrane region" description="Helical" evidence="2">
    <location>
        <begin position="64"/>
        <end position="84"/>
    </location>
</feature>
<protein>
    <submittedName>
        <fullName evidence="3">Uncharacterized protein</fullName>
    </submittedName>
</protein>
<evidence type="ECO:0000256" key="1">
    <source>
        <dbReference type="SAM" id="MobiDB-lite"/>
    </source>
</evidence>
<evidence type="ECO:0000256" key="2">
    <source>
        <dbReference type="SAM" id="Phobius"/>
    </source>
</evidence>
<sequence length="174" mass="19576">MNLVEPKCAPPSKVPEHSSSADMRPDSKLKLKSECFAINRLQLLEYEYHTALDDLKKDQISFSILSDVCLPVSLLILVIVWSYQLNAMTIDTDSGDNRMMLLVCGVGLIVVSGTACVYIAIRMSVMRPEVEVTTFLQGELKPLYSEKNRSQCLYYQTIPGIHRTGKKQTDIFIV</sequence>
<keyword evidence="2" id="KW-1133">Transmembrane helix</keyword>
<dbReference type="EMBL" id="VYZN01000012">
    <property type="protein sequence ID" value="KAE9541747.1"/>
    <property type="molecule type" value="Genomic_DNA"/>
</dbReference>
<feature type="region of interest" description="Disordered" evidence="1">
    <location>
        <begin position="1"/>
        <end position="25"/>
    </location>
</feature>
<name>A0A6G0U0F7_APHGL</name>
<dbReference type="OrthoDB" id="6606638at2759"/>
<keyword evidence="2" id="KW-0812">Transmembrane</keyword>
<dbReference type="Proteomes" id="UP000475862">
    <property type="component" value="Unassembled WGS sequence"/>
</dbReference>